<sequence>MNQIRIFNFCNSDGDISNVVYCSFVCCVTRTKVARFESSFNFFAPVYVQADRSPPSKSCTVSEISPL</sequence>
<reference evidence="1 2" key="2">
    <citation type="submission" date="2018-11" db="EMBL/GenBank/DDBJ databases">
        <authorList>
            <consortium name="Pathogen Informatics"/>
        </authorList>
    </citation>
    <scope>NUCLEOTIDE SEQUENCE [LARGE SCALE GENOMIC DNA]</scope>
</reference>
<dbReference type="Proteomes" id="UP000280834">
    <property type="component" value="Unassembled WGS sequence"/>
</dbReference>
<dbReference type="AlphaFoldDB" id="A0A0R3QIS6"/>
<evidence type="ECO:0000313" key="2">
    <source>
        <dbReference type="Proteomes" id="UP000280834"/>
    </source>
</evidence>
<dbReference type="WBParaSite" id="BTMF_0000631801-mRNA-1">
    <property type="protein sequence ID" value="BTMF_0000631801-mRNA-1"/>
    <property type="gene ID" value="BTMF_0000631801"/>
</dbReference>
<keyword evidence="2" id="KW-1185">Reference proteome</keyword>
<evidence type="ECO:0000313" key="1">
    <source>
        <dbReference type="EMBL" id="VDO18209.1"/>
    </source>
</evidence>
<organism evidence="3">
    <name type="scientific">Brugia timori</name>
    <dbReference type="NCBI Taxonomy" id="42155"/>
    <lineage>
        <taxon>Eukaryota</taxon>
        <taxon>Metazoa</taxon>
        <taxon>Ecdysozoa</taxon>
        <taxon>Nematoda</taxon>
        <taxon>Chromadorea</taxon>
        <taxon>Rhabditida</taxon>
        <taxon>Spirurina</taxon>
        <taxon>Spiruromorpha</taxon>
        <taxon>Filarioidea</taxon>
        <taxon>Onchocercidae</taxon>
        <taxon>Brugia</taxon>
    </lineage>
</organism>
<accession>A0A0R3QIS6</accession>
<proteinExistence type="predicted"/>
<gene>
    <name evidence="1" type="ORF">BTMF_LOCUS5555</name>
</gene>
<reference evidence="3" key="1">
    <citation type="submission" date="2017-02" db="UniProtKB">
        <authorList>
            <consortium name="WormBaseParasite"/>
        </authorList>
    </citation>
    <scope>IDENTIFICATION</scope>
</reference>
<dbReference type="EMBL" id="UZAG01006029">
    <property type="protein sequence ID" value="VDO18209.1"/>
    <property type="molecule type" value="Genomic_DNA"/>
</dbReference>
<evidence type="ECO:0000313" key="3">
    <source>
        <dbReference type="WBParaSite" id="BTMF_0000631801-mRNA-1"/>
    </source>
</evidence>
<name>A0A0R3QIS6_9BILA</name>
<protein>
    <submittedName>
        <fullName evidence="3">Ovule protein</fullName>
    </submittedName>
</protein>